<evidence type="ECO:0000313" key="7">
    <source>
        <dbReference type="Proteomes" id="UP001153678"/>
    </source>
</evidence>
<feature type="domain" description="DNA-directed DNA polymerase family B multifunctional" evidence="5">
    <location>
        <begin position="39"/>
        <end position="106"/>
    </location>
</feature>
<organism evidence="6 7">
    <name type="scientific">Funneliformis geosporum</name>
    <dbReference type="NCBI Taxonomy" id="1117311"/>
    <lineage>
        <taxon>Eukaryota</taxon>
        <taxon>Fungi</taxon>
        <taxon>Fungi incertae sedis</taxon>
        <taxon>Mucoromycota</taxon>
        <taxon>Glomeromycotina</taxon>
        <taxon>Glomeromycetes</taxon>
        <taxon>Glomerales</taxon>
        <taxon>Glomeraceae</taxon>
        <taxon>Funneliformis</taxon>
    </lineage>
</organism>
<keyword evidence="3" id="KW-0548">Nucleotidyltransferase</keyword>
<accession>A0A9W4T8H7</accession>
<dbReference type="EC" id="2.7.7.7" evidence="1"/>
<dbReference type="EMBL" id="CAMKVN010015135">
    <property type="protein sequence ID" value="CAI2196864.1"/>
    <property type="molecule type" value="Genomic_DNA"/>
</dbReference>
<dbReference type="GO" id="GO:0003887">
    <property type="term" value="F:DNA-directed DNA polymerase activity"/>
    <property type="evidence" value="ECO:0007669"/>
    <property type="project" value="UniProtKB-KW"/>
</dbReference>
<keyword evidence="7" id="KW-1185">Reference proteome</keyword>
<gene>
    <name evidence="6" type="ORF">FWILDA_LOCUS17790</name>
</gene>
<dbReference type="Pfam" id="PF00136">
    <property type="entry name" value="DNA_pol_B"/>
    <property type="match status" value="1"/>
</dbReference>
<proteinExistence type="predicted"/>
<evidence type="ECO:0000256" key="1">
    <source>
        <dbReference type="ARBA" id="ARBA00012417"/>
    </source>
</evidence>
<evidence type="ECO:0000259" key="5">
    <source>
        <dbReference type="Pfam" id="PF00136"/>
    </source>
</evidence>
<sequence length="155" mass="18503">MLQKCDETYDNGNGISKEEYWSRIVNISIEVIERLRDEVNDFLRNDNGSTYLKMAYEEVLFSVVFTGKKKYYSISHRRESNFNNKLFIRGVEIVKRRQSKYFREVDRYSCEEADTKQRIKKGLTPEPYLYEIPEPDERFEYIIAENDLSCLSAFS</sequence>
<feature type="non-terminal residue" evidence="6">
    <location>
        <position position="155"/>
    </location>
</feature>
<dbReference type="Gene3D" id="3.90.1600.10">
    <property type="entry name" value="Palm domain of DNA polymerase"/>
    <property type="match status" value="1"/>
</dbReference>
<keyword evidence="2" id="KW-0808">Transferase</keyword>
<dbReference type="SUPFAM" id="SSF56672">
    <property type="entry name" value="DNA/RNA polymerases"/>
    <property type="match status" value="1"/>
</dbReference>
<evidence type="ECO:0000313" key="6">
    <source>
        <dbReference type="EMBL" id="CAI2196864.1"/>
    </source>
</evidence>
<keyword evidence="4" id="KW-0239">DNA-directed DNA polymerase</keyword>
<dbReference type="InterPro" id="IPR006134">
    <property type="entry name" value="DNA-dir_DNA_pol_B_multi_dom"/>
</dbReference>
<dbReference type="OrthoDB" id="2482633at2759"/>
<evidence type="ECO:0000256" key="3">
    <source>
        <dbReference type="ARBA" id="ARBA00022695"/>
    </source>
</evidence>
<dbReference type="Proteomes" id="UP001153678">
    <property type="component" value="Unassembled WGS sequence"/>
</dbReference>
<dbReference type="AlphaFoldDB" id="A0A9W4T8H7"/>
<comment type="caution">
    <text evidence="6">The sequence shown here is derived from an EMBL/GenBank/DDBJ whole genome shotgun (WGS) entry which is preliminary data.</text>
</comment>
<dbReference type="InterPro" id="IPR043502">
    <property type="entry name" value="DNA/RNA_pol_sf"/>
</dbReference>
<evidence type="ECO:0000256" key="2">
    <source>
        <dbReference type="ARBA" id="ARBA00022679"/>
    </source>
</evidence>
<dbReference type="GO" id="GO:0003677">
    <property type="term" value="F:DNA binding"/>
    <property type="evidence" value="ECO:0007669"/>
    <property type="project" value="InterPro"/>
</dbReference>
<dbReference type="GO" id="GO:0000166">
    <property type="term" value="F:nucleotide binding"/>
    <property type="evidence" value="ECO:0007669"/>
    <property type="project" value="InterPro"/>
</dbReference>
<dbReference type="InterPro" id="IPR023211">
    <property type="entry name" value="DNA_pol_palm_dom_sf"/>
</dbReference>
<reference evidence="6" key="1">
    <citation type="submission" date="2022-08" db="EMBL/GenBank/DDBJ databases">
        <authorList>
            <person name="Kallberg Y."/>
            <person name="Tangrot J."/>
            <person name="Rosling A."/>
        </authorList>
    </citation>
    <scope>NUCLEOTIDE SEQUENCE</scope>
    <source>
        <strain evidence="6">Wild A</strain>
    </source>
</reference>
<protein>
    <recommendedName>
        <fullName evidence="1">DNA-directed DNA polymerase</fullName>
        <ecNumber evidence="1">2.7.7.7</ecNumber>
    </recommendedName>
</protein>
<evidence type="ECO:0000256" key="4">
    <source>
        <dbReference type="ARBA" id="ARBA00022932"/>
    </source>
</evidence>
<name>A0A9W4T8H7_9GLOM</name>